<dbReference type="RefSeq" id="WP_157482347.1">
    <property type="nucleotide sequence ID" value="NZ_WOWP01000021.1"/>
</dbReference>
<name>A0A6N8HDD3_9FLAO</name>
<keyword evidence="2" id="KW-1185">Reference proteome</keyword>
<reference evidence="1 2" key="1">
    <citation type="submission" date="2019-12" db="EMBL/GenBank/DDBJ databases">
        <authorList>
            <person name="Sun J.-Q."/>
        </authorList>
    </citation>
    <scope>NUCLEOTIDE SEQUENCE [LARGE SCALE GENOMIC DNA]</scope>
    <source>
        <strain evidence="1 2">JCM 17928</strain>
    </source>
</reference>
<dbReference type="Proteomes" id="UP000433945">
    <property type="component" value="Unassembled WGS sequence"/>
</dbReference>
<gene>
    <name evidence="1" type="ORF">GN157_06655</name>
</gene>
<evidence type="ECO:0000313" key="1">
    <source>
        <dbReference type="EMBL" id="MUV03386.1"/>
    </source>
</evidence>
<evidence type="ECO:0000313" key="2">
    <source>
        <dbReference type="Proteomes" id="UP000433945"/>
    </source>
</evidence>
<dbReference type="OrthoDB" id="2041998at2"/>
<organism evidence="1 2">
    <name type="scientific">Flavobacterium rakeshii</name>
    <dbReference type="NCBI Taxonomy" id="1038845"/>
    <lineage>
        <taxon>Bacteria</taxon>
        <taxon>Pseudomonadati</taxon>
        <taxon>Bacteroidota</taxon>
        <taxon>Flavobacteriia</taxon>
        <taxon>Flavobacteriales</taxon>
        <taxon>Flavobacteriaceae</taxon>
        <taxon>Flavobacterium</taxon>
    </lineage>
</organism>
<dbReference type="EMBL" id="WOWP01000021">
    <property type="protein sequence ID" value="MUV03386.1"/>
    <property type="molecule type" value="Genomic_DNA"/>
</dbReference>
<proteinExistence type="predicted"/>
<accession>A0A6N8HDD3</accession>
<comment type="caution">
    <text evidence="1">The sequence shown here is derived from an EMBL/GenBank/DDBJ whole genome shotgun (WGS) entry which is preliminary data.</text>
</comment>
<sequence>MFWNKKNKPPVTPEDKEWVEDKLLAIKSIFTEVDYYKNIETILPTKRFYDKEFNGTEDDAWFILEQTKIYMDIPHEGIKLEFFSNSPIEMADGTLLSTPSDNMQGTWMSATGTYQSKGEEIIISIEKEQLKNPLELIATMSHELSHYILLYEGWILENDEYLTDLLAVAYGFGIFIGNTRFNFSTFSNLKGSGWQMSRKGYLPEQVVAYAMAWLSIYRNENTDWKKFLNKSMLKYFEQSVQYIESNRDKIRFE</sequence>
<dbReference type="AlphaFoldDB" id="A0A6N8HDD3"/>
<protein>
    <submittedName>
        <fullName evidence="1">Uncharacterized protein</fullName>
    </submittedName>
</protein>